<reference evidence="2" key="1">
    <citation type="journal article" date="2023" name="Mol. Ecol. Resour.">
        <title>Chromosome-level genome assembly of a triploid poplar Populus alba 'Berolinensis'.</title>
        <authorList>
            <person name="Chen S."/>
            <person name="Yu Y."/>
            <person name="Wang X."/>
            <person name="Wang S."/>
            <person name="Zhang T."/>
            <person name="Zhou Y."/>
            <person name="He R."/>
            <person name="Meng N."/>
            <person name="Wang Y."/>
            <person name="Liu W."/>
            <person name="Liu Z."/>
            <person name="Liu J."/>
            <person name="Guo Q."/>
            <person name="Huang H."/>
            <person name="Sederoff R.R."/>
            <person name="Wang G."/>
            <person name="Qu G."/>
            <person name="Chen S."/>
        </authorList>
    </citation>
    <scope>NUCLEOTIDE SEQUENCE</scope>
    <source>
        <strain evidence="2">SC-2020</strain>
    </source>
</reference>
<organism evidence="2 3">
    <name type="scientific">Populus alba x Populus x berolinensis</name>
    <dbReference type="NCBI Taxonomy" id="444605"/>
    <lineage>
        <taxon>Eukaryota</taxon>
        <taxon>Viridiplantae</taxon>
        <taxon>Streptophyta</taxon>
        <taxon>Embryophyta</taxon>
        <taxon>Tracheophyta</taxon>
        <taxon>Spermatophyta</taxon>
        <taxon>Magnoliopsida</taxon>
        <taxon>eudicotyledons</taxon>
        <taxon>Gunneridae</taxon>
        <taxon>Pentapetalae</taxon>
        <taxon>rosids</taxon>
        <taxon>fabids</taxon>
        <taxon>Malpighiales</taxon>
        <taxon>Salicaceae</taxon>
        <taxon>Saliceae</taxon>
        <taxon>Populus</taxon>
    </lineage>
</organism>
<proteinExistence type="predicted"/>
<gene>
    <name evidence="2" type="ORF">NC653_012824</name>
</gene>
<evidence type="ECO:0000256" key="1">
    <source>
        <dbReference type="SAM" id="MobiDB-lite"/>
    </source>
</evidence>
<dbReference type="EMBL" id="JAQIZT010000005">
    <property type="protein sequence ID" value="KAJ6996056.1"/>
    <property type="molecule type" value="Genomic_DNA"/>
</dbReference>
<dbReference type="Proteomes" id="UP001164929">
    <property type="component" value="Chromosome 5"/>
</dbReference>
<evidence type="ECO:0000313" key="3">
    <source>
        <dbReference type="Proteomes" id="UP001164929"/>
    </source>
</evidence>
<dbReference type="AlphaFoldDB" id="A0AAD6QT88"/>
<accession>A0AAD6QT88</accession>
<feature type="region of interest" description="Disordered" evidence="1">
    <location>
        <begin position="1"/>
        <end position="22"/>
    </location>
</feature>
<keyword evidence="3" id="KW-1185">Reference proteome</keyword>
<evidence type="ECO:0000313" key="2">
    <source>
        <dbReference type="EMBL" id="KAJ6996056.1"/>
    </source>
</evidence>
<protein>
    <submittedName>
        <fullName evidence="2">Uncharacterized protein</fullName>
    </submittedName>
</protein>
<comment type="caution">
    <text evidence="2">The sequence shown here is derived from an EMBL/GenBank/DDBJ whole genome shotgun (WGS) entry which is preliminary data.</text>
</comment>
<sequence length="97" mass="10629">MAAESLRPPSESHPKENLPPPPSCIYPGLACSRSVRHLGNRNFCSDGGSGALSGEELKLLKNINVYRTSYWDIPPLTNNKKARCVAKKHCCHARATL</sequence>
<name>A0AAD6QT88_9ROSI</name>